<dbReference type="CDD" id="cd00077">
    <property type="entry name" value="HDc"/>
    <property type="match status" value="1"/>
</dbReference>
<reference evidence="3" key="1">
    <citation type="submission" date="2006-02" db="EMBL/GenBank/DDBJ databases">
        <title>Complete sequence of chromosome of Rhodoferax ferrireducens DSM 15236.</title>
        <authorList>
            <person name="Copeland A."/>
            <person name="Lucas S."/>
            <person name="Lapidus A."/>
            <person name="Barry K."/>
            <person name="Detter J.C."/>
            <person name="Glavina del Rio T."/>
            <person name="Hammon N."/>
            <person name="Israni S."/>
            <person name="Pitluck S."/>
            <person name="Brettin T."/>
            <person name="Bruce D."/>
            <person name="Han C."/>
            <person name="Tapia R."/>
            <person name="Gilna P."/>
            <person name="Kiss H."/>
            <person name="Schmutz J."/>
            <person name="Larimer F."/>
            <person name="Land M."/>
            <person name="Kyrpides N."/>
            <person name="Ivanova N."/>
            <person name="Richardson P."/>
        </authorList>
    </citation>
    <scope>NUCLEOTIDE SEQUENCE [LARGE SCALE GENOMIC DNA]</scope>
    <source>
        <strain evidence="3">ATCC BAA-621 / DSM 15236 / T118</strain>
    </source>
</reference>
<dbReference type="InterPro" id="IPR013976">
    <property type="entry name" value="HDOD"/>
</dbReference>
<evidence type="ECO:0000259" key="1">
    <source>
        <dbReference type="PROSITE" id="PS51833"/>
    </source>
</evidence>
<dbReference type="PANTHER" id="PTHR33525:SF3">
    <property type="entry name" value="RIBONUCLEASE Y"/>
    <property type="match status" value="1"/>
</dbReference>
<dbReference type="KEGG" id="rfr:Rfer_1981"/>
<dbReference type="InterPro" id="IPR052340">
    <property type="entry name" value="RNase_Y/CdgJ"/>
</dbReference>
<dbReference type="RefSeq" id="WP_011464274.1">
    <property type="nucleotide sequence ID" value="NC_007908.1"/>
</dbReference>
<name>Q21WZ7_ALBFT</name>
<dbReference type="eggNOG" id="COG1639">
    <property type="taxonomic scope" value="Bacteria"/>
</dbReference>
<feature type="domain" description="HDOD" evidence="1">
    <location>
        <begin position="16"/>
        <end position="210"/>
    </location>
</feature>
<dbReference type="OrthoDB" id="9797768at2"/>
<dbReference type="STRING" id="338969.Rfer_1981"/>
<dbReference type="AlphaFoldDB" id="Q21WZ7"/>
<gene>
    <name evidence="2" type="ordered locus">Rfer_1981</name>
</gene>
<dbReference type="SUPFAM" id="SSF109604">
    <property type="entry name" value="HD-domain/PDEase-like"/>
    <property type="match status" value="1"/>
</dbReference>
<dbReference type="PROSITE" id="PS51833">
    <property type="entry name" value="HDOD"/>
    <property type="match status" value="1"/>
</dbReference>
<sequence>MNHIVMDDVLERIHNLPSLPVVVMELLACMGQDDANIEALAEKITKDQALSAKTLRLANSSFYGMARQVTTIQEAIAILGFRTVRSLAATAALIGNFSANPGNSFDFTPFWRHAIGAAVCARELAPHLHLNPDQAYTAGLLHDIGRLVLVTQFQPQYRATMTYRAERDCHLLDAEHAVLGLDHAQVGHALTQLWQFPLSMQQALAEHHAPSSLGMQPLSLVVMAADAIAHALDLSMDADDLVAPVPPGLWQQLGLDEATLLQVFASVEQQFDATSLLLNG</sequence>
<dbReference type="EMBL" id="CP000267">
    <property type="protein sequence ID" value="ABD69706.1"/>
    <property type="molecule type" value="Genomic_DNA"/>
</dbReference>
<dbReference type="InterPro" id="IPR003607">
    <property type="entry name" value="HD/PDEase_dom"/>
</dbReference>
<dbReference type="SMART" id="SM00471">
    <property type="entry name" value="HDc"/>
    <property type="match status" value="1"/>
</dbReference>
<protein>
    <submittedName>
        <fullName evidence="2">Metal dependent phosphohydrolase</fullName>
    </submittedName>
</protein>
<dbReference type="GO" id="GO:0016787">
    <property type="term" value="F:hydrolase activity"/>
    <property type="evidence" value="ECO:0007669"/>
    <property type="project" value="UniProtKB-KW"/>
</dbReference>
<dbReference type="InterPro" id="IPR006675">
    <property type="entry name" value="HDIG_dom"/>
</dbReference>
<dbReference type="PANTHER" id="PTHR33525">
    <property type="match status" value="1"/>
</dbReference>
<proteinExistence type="predicted"/>
<accession>Q21WZ7</accession>
<dbReference type="NCBIfam" id="TIGR00277">
    <property type="entry name" value="HDIG"/>
    <property type="match status" value="1"/>
</dbReference>
<dbReference type="Proteomes" id="UP000008332">
    <property type="component" value="Chromosome"/>
</dbReference>
<keyword evidence="3" id="KW-1185">Reference proteome</keyword>
<organism evidence="2 3">
    <name type="scientific">Albidiferax ferrireducens (strain ATCC BAA-621 / DSM 15236 / T118)</name>
    <name type="common">Rhodoferax ferrireducens</name>
    <dbReference type="NCBI Taxonomy" id="338969"/>
    <lineage>
        <taxon>Bacteria</taxon>
        <taxon>Pseudomonadati</taxon>
        <taxon>Pseudomonadota</taxon>
        <taxon>Betaproteobacteria</taxon>
        <taxon>Burkholderiales</taxon>
        <taxon>Comamonadaceae</taxon>
        <taxon>Rhodoferax</taxon>
    </lineage>
</organism>
<evidence type="ECO:0000313" key="2">
    <source>
        <dbReference type="EMBL" id="ABD69706.1"/>
    </source>
</evidence>
<dbReference type="HOGENOM" id="CLU_048246_4_2_4"/>
<dbReference type="Gene3D" id="1.10.3210.10">
    <property type="entry name" value="Hypothetical protein af1432"/>
    <property type="match status" value="1"/>
</dbReference>
<keyword evidence="2" id="KW-0378">Hydrolase</keyword>
<evidence type="ECO:0000313" key="3">
    <source>
        <dbReference type="Proteomes" id="UP000008332"/>
    </source>
</evidence>
<dbReference type="Pfam" id="PF08668">
    <property type="entry name" value="HDOD"/>
    <property type="match status" value="1"/>
</dbReference>